<evidence type="ECO:0000256" key="6">
    <source>
        <dbReference type="ARBA" id="ARBA00011738"/>
    </source>
</evidence>
<evidence type="ECO:0000259" key="13">
    <source>
        <dbReference type="Pfam" id="PF10590"/>
    </source>
</evidence>
<dbReference type="EMBL" id="OU892277">
    <property type="protein sequence ID" value="CAG9760334.1"/>
    <property type="molecule type" value="Genomic_DNA"/>
</dbReference>
<feature type="domain" description="Pyridoxine 5'-phosphate oxidase dimerisation C-terminal" evidence="13">
    <location>
        <begin position="243"/>
        <end position="295"/>
    </location>
</feature>
<comment type="similarity">
    <text evidence="5">Belongs to the pyridoxamine 5'-phosphate oxidase family.</text>
</comment>
<dbReference type="InterPro" id="IPR012349">
    <property type="entry name" value="Split_barrel_FMN-bd"/>
</dbReference>
<evidence type="ECO:0000256" key="10">
    <source>
        <dbReference type="ARBA" id="ARBA00023002"/>
    </source>
</evidence>
<evidence type="ECO:0000256" key="7">
    <source>
        <dbReference type="ARBA" id="ARBA00012801"/>
    </source>
</evidence>
<keyword evidence="11" id="KW-0664">Pyridoxine biosynthesis</keyword>
<dbReference type="GO" id="GO:0010181">
    <property type="term" value="F:FMN binding"/>
    <property type="evidence" value="ECO:0007669"/>
    <property type="project" value="InterPro"/>
</dbReference>
<evidence type="ECO:0000256" key="2">
    <source>
        <dbReference type="ARBA" id="ARBA00003691"/>
    </source>
</evidence>
<reference evidence="14" key="1">
    <citation type="submission" date="2022-01" db="EMBL/GenBank/DDBJ databases">
        <authorList>
            <person name="King R."/>
        </authorList>
    </citation>
    <scope>NUCLEOTIDE SEQUENCE</scope>
</reference>
<keyword evidence="9" id="KW-0288">FMN</keyword>
<evidence type="ECO:0000256" key="1">
    <source>
        <dbReference type="ARBA" id="ARBA00001917"/>
    </source>
</evidence>
<keyword evidence="10" id="KW-0560">Oxidoreductase</keyword>
<dbReference type="Gene3D" id="2.30.110.10">
    <property type="entry name" value="Electron Transport, Fmn-binding Protein, Chain A"/>
    <property type="match status" value="1"/>
</dbReference>
<dbReference type="PROSITE" id="PS01064">
    <property type="entry name" value="PYRIDOX_OXIDASE"/>
    <property type="match status" value="1"/>
</dbReference>
<dbReference type="FunFam" id="2.30.110.10:FF:000005">
    <property type="entry name" value="NAD(P)H-hydrate epimerase"/>
    <property type="match status" value="1"/>
</dbReference>
<dbReference type="Pfam" id="PF01243">
    <property type="entry name" value="PNPOx_N"/>
    <property type="match status" value="1"/>
</dbReference>
<evidence type="ECO:0000256" key="4">
    <source>
        <dbReference type="ARBA" id="ARBA00005037"/>
    </source>
</evidence>
<dbReference type="PANTHER" id="PTHR10851:SF0">
    <property type="entry name" value="PYRIDOXINE-5'-PHOSPHATE OXIDASE"/>
    <property type="match status" value="1"/>
</dbReference>
<comment type="function">
    <text evidence="2">Catalyzes the oxidation of either pyridoxine 5'-phosphate (PNP) or pyridoxamine 5'-phosphate (PMP) into pyridoxal 5'-phosphate (PLP).</text>
</comment>
<dbReference type="InterPro" id="IPR019576">
    <property type="entry name" value="Pyridoxamine_oxidase_dimer_C"/>
</dbReference>
<dbReference type="InterPro" id="IPR019740">
    <property type="entry name" value="Pyridox_Oxase_CS"/>
</dbReference>
<comment type="subunit">
    <text evidence="6">Homodimer.</text>
</comment>
<keyword evidence="15" id="KW-1185">Reference proteome</keyword>
<comment type="pathway">
    <text evidence="4">Cofactor metabolism; pyridoxal 5'-phosphate salvage; pyridoxal 5'-phosphate from pyridoxine 5'-phosphate: step 1/1.</text>
</comment>
<evidence type="ECO:0000256" key="9">
    <source>
        <dbReference type="ARBA" id="ARBA00022643"/>
    </source>
</evidence>
<evidence type="ECO:0000256" key="8">
    <source>
        <dbReference type="ARBA" id="ARBA00022630"/>
    </source>
</evidence>
<dbReference type="PANTHER" id="PTHR10851">
    <property type="entry name" value="PYRIDOXINE-5-PHOSPHATE OXIDASE"/>
    <property type="match status" value="1"/>
</dbReference>
<organism evidence="14 15">
    <name type="scientific">Ceutorhynchus assimilis</name>
    <name type="common">cabbage seed weevil</name>
    <dbReference type="NCBI Taxonomy" id="467358"/>
    <lineage>
        <taxon>Eukaryota</taxon>
        <taxon>Metazoa</taxon>
        <taxon>Ecdysozoa</taxon>
        <taxon>Arthropoda</taxon>
        <taxon>Hexapoda</taxon>
        <taxon>Insecta</taxon>
        <taxon>Pterygota</taxon>
        <taxon>Neoptera</taxon>
        <taxon>Endopterygota</taxon>
        <taxon>Coleoptera</taxon>
        <taxon>Polyphaga</taxon>
        <taxon>Cucujiformia</taxon>
        <taxon>Curculionidae</taxon>
        <taxon>Ceutorhynchinae</taxon>
        <taxon>Ceutorhynchus</taxon>
    </lineage>
</organism>
<dbReference type="Pfam" id="PF10590">
    <property type="entry name" value="PNP_phzG_C"/>
    <property type="match status" value="1"/>
</dbReference>
<dbReference type="NCBIfam" id="TIGR00558">
    <property type="entry name" value="pdxH"/>
    <property type="match status" value="1"/>
</dbReference>
<dbReference type="GO" id="GO:0004733">
    <property type="term" value="F:pyridoxamine phosphate oxidase activity"/>
    <property type="evidence" value="ECO:0007669"/>
    <property type="project" value="UniProtKB-EC"/>
</dbReference>
<proteinExistence type="inferred from homology"/>
<evidence type="ECO:0000313" key="15">
    <source>
        <dbReference type="Proteomes" id="UP001152799"/>
    </source>
</evidence>
<keyword evidence="8" id="KW-0285">Flavoprotein</keyword>
<dbReference type="NCBIfam" id="NF004231">
    <property type="entry name" value="PRK05679.1"/>
    <property type="match status" value="1"/>
</dbReference>
<dbReference type="GO" id="GO:0008615">
    <property type="term" value="P:pyridoxine biosynthetic process"/>
    <property type="evidence" value="ECO:0007669"/>
    <property type="project" value="UniProtKB-KW"/>
</dbReference>
<dbReference type="AlphaFoldDB" id="A0A9N9QDR8"/>
<dbReference type="EC" id="1.4.3.5" evidence="7"/>
<name>A0A9N9QDR8_9CUCU</name>
<dbReference type="Proteomes" id="UP001152799">
    <property type="component" value="Chromosome 1"/>
</dbReference>
<sequence>MVTLTPVLVRHSRGFQHINKQIAAFQMDIAGEKKAISGAPNLQILILLWCSECKPPFVPIVLDTQFLGIGDQGLHHGFHGRQDLFLEEEMEKKEPFDLFRKWFQQVKEDPRTVEPNAMHLSTSSKDGAPSGRLVLLKGFGEDGFRFFTHYTSRKGQELEENPRAAITFNWIHFSRQVRIEGDIEKLPVETANEYFNKRPYQSQIGALCSDQSKPVESRDILFQKEQLLKLQYKEGQVPRPEFWGGYLLKPKMIEFWQGRSDRIHDRIRFRFPAANEPDGVLTKPGDKGWIYEELYA</sequence>
<evidence type="ECO:0000256" key="3">
    <source>
        <dbReference type="ARBA" id="ARBA00004738"/>
    </source>
</evidence>
<comment type="cofactor">
    <cofactor evidence="1">
        <name>FMN</name>
        <dbReference type="ChEBI" id="CHEBI:58210"/>
    </cofactor>
</comment>
<dbReference type="HAMAP" id="MF_01629">
    <property type="entry name" value="PdxH"/>
    <property type="match status" value="1"/>
</dbReference>
<gene>
    <name evidence="14" type="ORF">CEUTPL_LOCUS1070</name>
</gene>
<comment type="pathway">
    <text evidence="3">Cofactor metabolism; pyridoxal 5'-phosphate salvage; pyridoxal 5'-phosphate from pyridoxamine 5'-phosphate: step 1/1.</text>
</comment>
<evidence type="ECO:0000259" key="12">
    <source>
        <dbReference type="Pfam" id="PF01243"/>
    </source>
</evidence>
<evidence type="ECO:0000256" key="5">
    <source>
        <dbReference type="ARBA" id="ARBA00007301"/>
    </source>
</evidence>
<evidence type="ECO:0000313" key="14">
    <source>
        <dbReference type="EMBL" id="CAG9760334.1"/>
    </source>
</evidence>
<dbReference type="InterPro" id="IPR011576">
    <property type="entry name" value="Pyridox_Oxase_N"/>
</dbReference>
<protein>
    <recommendedName>
        <fullName evidence="7">pyridoxal 5'-phosphate synthase</fullName>
        <ecNumber evidence="7">1.4.3.5</ecNumber>
    </recommendedName>
</protein>
<accession>A0A9N9QDR8</accession>
<dbReference type="SUPFAM" id="SSF50475">
    <property type="entry name" value="FMN-binding split barrel"/>
    <property type="match status" value="1"/>
</dbReference>
<feature type="domain" description="Pyridoxamine 5'-phosphate oxidase N-terminal" evidence="12">
    <location>
        <begin position="114"/>
        <end position="221"/>
    </location>
</feature>
<dbReference type="InterPro" id="IPR000659">
    <property type="entry name" value="Pyridox_Oxase"/>
</dbReference>
<dbReference type="OrthoDB" id="303614at2759"/>
<evidence type="ECO:0000256" key="11">
    <source>
        <dbReference type="ARBA" id="ARBA00023096"/>
    </source>
</evidence>